<accession>A0AAN9JW40</accession>
<keyword evidence="1" id="KW-1133">Transmembrane helix</keyword>
<gene>
    <name evidence="2" type="ORF">VNO77_43031</name>
</gene>
<keyword evidence="3" id="KW-1185">Reference proteome</keyword>
<evidence type="ECO:0000256" key="1">
    <source>
        <dbReference type="SAM" id="Phobius"/>
    </source>
</evidence>
<keyword evidence="1" id="KW-0812">Transmembrane</keyword>
<dbReference type="AlphaFoldDB" id="A0AAN9JW40"/>
<keyword evidence="1" id="KW-0472">Membrane</keyword>
<evidence type="ECO:0000313" key="2">
    <source>
        <dbReference type="EMBL" id="KAK7305131.1"/>
    </source>
</evidence>
<reference evidence="2 3" key="1">
    <citation type="submission" date="2024-01" db="EMBL/GenBank/DDBJ databases">
        <title>The genomes of 5 underutilized Papilionoideae crops provide insights into root nodulation and disease resistanc.</title>
        <authorList>
            <person name="Jiang F."/>
        </authorList>
    </citation>
    <scope>NUCLEOTIDE SEQUENCE [LARGE SCALE GENOMIC DNA]</scope>
    <source>
        <strain evidence="2">LVBAO_FW01</strain>
        <tissue evidence="2">Leaves</tissue>
    </source>
</reference>
<dbReference type="SUPFAM" id="SSF64356">
    <property type="entry name" value="SNARE-like"/>
    <property type="match status" value="1"/>
</dbReference>
<dbReference type="Proteomes" id="UP001367508">
    <property type="component" value="Unassembled WGS sequence"/>
</dbReference>
<name>A0AAN9JW40_CANGL</name>
<organism evidence="2 3">
    <name type="scientific">Canavalia gladiata</name>
    <name type="common">Sword bean</name>
    <name type="synonym">Dolichos gladiatus</name>
    <dbReference type="NCBI Taxonomy" id="3824"/>
    <lineage>
        <taxon>Eukaryota</taxon>
        <taxon>Viridiplantae</taxon>
        <taxon>Streptophyta</taxon>
        <taxon>Embryophyta</taxon>
        <taxon>Tracheophyta</taxon>
        <taxon>Spermatophyta</taxon>
        <taxon>Magnoliopsida</taxon>
        <taxon>eudicotyledons</taxon>
        <taxon>Gunneridae</taxon>
        <taxon>Pentapetalae</taxon>
        <taxon>rosids</taxon>
        <taxon>fabids</taxon>
        <taxon>Fabales</taxon>
        <taxon>Fabaceae</taxon>
        <taxon>Papilionoideae</taxon>
        <taxon>50 kb inversion clade</taxon>
        <taxon>NPAAA clade</taxon>
        <taxon>indigoferoid/millettioid clade</taxon>
        <taxon>Phaseoleae</taxon>
        <taxon>Canavalia</taxon>
    </lineage>
</organism>
<evidence type="ECO:0000313" key="3">
    <source>
        <dbReference type="Proteomes" id="UP001367508"/>
    </source>
</evidence>
<protein>
    <submittedName>
        <fullName evidence="2">Uncharacterized protein</fullName>
    </submittedName>
</protein>
<dbReference type="EMBL" id="JAYMYQ010000011">
    <property type="protein sequence ID" value="KAK7305131.1"/>
    <property type="molecule type" value="Genomic_DNA"/>
</dbReference>
<sequence>MMFFAIRECSNLAINRIDSTAFATCVRFSGLEFLLVVHILKYSENPIDLNLIYFCVASYSMHVFYAFPIGMILSRAPKLCNFVEWKRYEVAYKRYGTRDRIFLSYTLNSFSWHPSVCRVAYYILDEILIAGELQESSKKTVAGMEQFLSWCFLDCILH</sequence>
<comment type="caution">
    <text evidence="2">The sequence shown here is derived from an EMBL/GenBank/DDBJ whole genome shotgun (WGS) entry which is preliminary data.</text>
</comment>
<feature type="transmembrane region" description="Helical" evidence="1">
    <location>
        <begin position="51"/>
        <end position="73"/>
    </location>
</feature>
<proteinExistence type="predicted"/>
<dbReference type="InterPro" id="IPR011012">
    <property type="entry name" value="Longin-like_dom_sf"/>
</dbReference>